<dbReference type="AlphaFoldDB" id="A0A829G779"/>
<gene>
    <name evidence="1" type="ORF">Lpp123_16340</name>
</gene>
<name>A0A829G779_LACPA</name>
<dbReference type="EMBL" id="ANJW01000958">
    <property type="protein sequence ID" value="EPC48817.1"/>
    <property type="molecule type" value="Genomic_DNA"/>
</dbReference>
<comment type="caution">
    <text evidence="1">The sequence shown here is derived from an EMBL/GenBank/DDBJ whole genome shotgun (WGS) entry which is preliminary data.</text>
</comment>
<protein>
    <submittedName>
        <fullName evidence="1">Uncharacterized protein</fullName>
    </submittedName>
</protein>
<sequence>MKKLLTMAQTVGMIKSVVNEQQRLPIRYEKKLLTSIDCL</sequence>
<feature type="non-terminal residue" evidence="1">
    <location>
        <position position="39"/>
    </location>
</feature>
<proteinExistence type="predicted"/>
<dbReference type="Proteomes" id="UP000014316">
    <property type="component" value="Unassembled WGS sequence"/>
</dbReference>
<evidence type="ECO:0000313" key="1">
    <source>
        <dbReference type="EMBL" id="EPC48817.1"/>
    </source>
</evidence>
<reference evidence="1 2" key="1">
    <citation type="journal article" date="2013" name="PLoS ONE">
        <title>Lactobacillus paracasei comparative genomics: towards species pan-genome definition and exploitation of diversity.</title>
        <authorList>
            <person name="Smokvina T."/>
            <person name="Wels M."/>
            <person name="Polka J."/>
            <person name="Chervaux C."/>
            <person name="Brisse S."/>
            <person name="Boekhorst J."/>
            <person name="van Hylckama Vlieg J.E."/>
            <person name="Siezen R.J."/>
        </authorList>
    </citation>
    <scope>NUCLEOTIDE SEQUENCE [LARGE SCALE GENOMIC DNA]</scope>
    <source>
        <strain evidence="1 2">Lpp123</strain>
    </source>
</reference>
<evidence type="ECO:0000313" key="2">
    <source>
        <dbReference type="Proteomes" id="UP000014316"/>
    </source>
</evidence>
<accession>A0A829G779</accession>
<organism evidence="1 2">
    <name type="scientific">Lacticaseibacillus paracasei subsp. paracasei Lpp123</name>
    <dbReference type="NCBI Taxonomy" id="1256201"/>
    <lineage>
        <taxon>Bacteria</taxon>
        <taxon>Bacillati</taxon>
        <taxon>Bacillota</taxon>
        <taxon>Bacilli</taxon>
        <taxon>Lactobacillales</taxon>
        <taxon>Lactobacillaceae</taxon>
        <taxon>Lacticaseibacillus</taxon>
    </lineage>
</organism>